<evidence type="ECO:0000313" key="1">
    <source>
        <dbReference type="EMBL" id="GBP20139.1"/>
    </source>
</evidence>
<reference evidence="1 2" key="1">
    <citation type="journal article" date="2019" name="Commun. Biol.">
        <title>The bagworm genome reveals a unique fibroin gene that provides high tensile strength.</title>
        <authorList>
            <person name="Kono N."/>
            <person name="Nakamura H."/>
            <person name="Ohtoshi R."/>
            <person name="Tomita M."/>
            <person name="Numata K."/>
            <person name="Arakawa K."/>
        </authorList>
    </citation>
    <scope>NUCLEOTIDE SEQUENCE [LARGE SCALE GENOMIC DNA]</scope>
</reference>
<organism evidence="1 2">
    <name type="scientific">Eumeta variegata</name>
    <name type="common">Bagworm moth</name>
    <name type="synonym">Eumeta japonica</name>
    <dbReference type="NCBI Taxonomy" id="151549"/>
    <lineage>
        <taxon>Eukaryota</taxon>
        <taxon>Metazoa</taxon>
        <taxon>Ecdysozoa</taxon>
        <taxon>Arthropoda</taxon>
        <taxon>Hexapoda</taxon>
        <taxon>Insecta</taxon>
        <taxon>Pterygota</taxon>
        <taxon>Neoptera</taxon>
        <taxon>Endopterygota</taxon>
        <taxon>Lepidoptera</taxon>
        <taxon>Glossata</taxon>
        <taxon>Ditrysia</taxon>
        <taxon>Tineoidea</taxon>
        <taxon>Psychidae</taxon>
        <taxon>Oiketicinae</taxon>
        <taxon>Eumeta</taxon>
    </lineage>
</organism>
<keyword evidence="2" id="KW-1185">Reference proteome</keyword>
<name>A0A4C1U1H3_EUMVA</name>
<dbReference type="Proteomes" id="UP000299102">
    <property type="component" value="Unassembled WGS sequence"/>
</dbReference>
<proteinExistence type="predicted"/>
<protein>
    <submittedName>
        <fullName evidence="1">Uncharacterized protein</fullName>
    </submittedName>
</protein>
<dbReference type="EMBL" id="BGZK01000115">
    <property type="protein sequence ID" value="GBP20139.1"/>
    <property type="molecule type" value="Genomic_DNA"/>
</dbReference>
<accession>A0A4C1U1H3</accession>
<comment type="caution">
    <text evidence="1">The sequence shown here is derived from an EMBL/GenBank/DDBJ whole genome shotgun (WGS) entry which is preliminary data.</text>
</comment>
<dbReference type="AlphaFoldDB" id="A0A4C1U1H3"/>
<evidence type="ECO:0000313" key="2">
    <source>
        <dbReference type="Proteomes" id="UP000299102"/>
    </source>
</evidence>
<gene>
    <name evidence="1" type="ORF">EVAR_5569_1</name>
</gene>
<sequence>MSCLDKYLASKRLETTTEKVRDLGTNSKNRVRVDAVDNEVRGEGEPWRRLKHSIGDRMKTMPGKAQWSGVHKMPNALTFCEPCVIVIMPLLLMFVTARIEIPGVTSPAGPRYPAALQSLGGFDSFDQLQ</sequence>